<evidence type="ECO:0000256" key="2">
    <source>
        <dbReference type="ARBA" id="ARBA00022801"/>
    </source>
</evidence>
<evidence type="ECO:0000313" key="7">
    <source>
        <dbReference type="Proteomes" id="UP000235392"/>
    </source>
</evidence>
<dbReference type="Proteomes" id="UP000235392">
    <property type="component" value="Unassembled WGS sequence"/>
</dbReference>
<accession>A0A2N5UYM3</accession>
<dbReference type="AlphaFoldDB" id="A0A2N5UYM3"/>
<gene>
    <name evidence="6" type="ORF">PCASD_07249</name>
</gene>
<dbReference type="Gene3D" id="3.40.50.1820">
    <property type="entry name" value="alpha/beta hydrolase"/>
    <property type="match status" value="1"/>
</dbReference>
<name>A0A2N5UYM3_9BASI</name>
<evidence type="ECO:0000256" key="5">
    <source>
        <dbReference type="SAM" id="MobiDB-lite"/>
    </source>
</evidence>
<proteinExistence type="predicted"/>
<dbReference type="EC" id="3.1.1.47" evidence="1"/>
<dbReference type="InterPro" id="IPR029058">
    <property type="entry name" value="AB_hydrolase_fold"/>
</dbReference>
<evidence type="ECO:0000313" key="6">
    <source>
        <dbReference type="EMBL" id="PLW42851.1"/>
    </source>
</evidence>
<evidence type="ECO:0000256" key="1">
    <source>
        <dbReference type="ARBA" id="ARBA00013201"/>
    </source>
</evidence>
<dbReference type="PANTHER" id="PTHR10272:SF0">
    <property type="entry name" value="PLATELET-ACTIVATING FACTOR ACETYLHYDROLASE"/>
    <property type="match status" value="1"/>
</dbReference>
<sequence>MNYVYIIFYPHRPNLLALDYVAPDRHFATNHMDAMAMQPAAEPSTTTHPPSVLPPIDADTDTGAAPLPSFSRRGPWRWTDYLGCYLPSYDGPHDVGTLTLELPLPEPYASYELSSPMKRHDGRPVLELHPTLMTIFYPVRKEPAASSMMWGRVLSLGGRLVRRDEGRLRWITLAQIQGYLRFAGITSSWKRWLVIPPLLLAMGSTKLPTRGGAPICTKTKKKDEGEEGERYKLVIFSHGLTGNRTCYSQLCGRLASQGYVVAAVEHRDGTSSHSVVTEHRGGRPVGKPVEYVDMADVSAATRPENYLIARAFQLELRTLEILAAAKSLAALAHPTPTSTNPIKLANLRTRGAPGWAADDGARWSDQQWAQFAAAVDWDHDVTLAGHSFGAADVVTAARHPDRPKAWRRFILYDPWLETLEHCSAKFLGSLTPSEGCAIADDFPCLVVNSPGFTVWEEHFKKLQQLFIVDRPRTHQLCLFATLGGIIHSSFSDLPVLVEWLWKMTKKLKLDSQKAVNMVTDLTIAFIEHDVDGATRTNNDDDGNDGDHEKQEKMMTSQVHAATSSSKISLASFIDRHQQDHVDAPPDHHHSWLDALKPGKLLVHFKRLV</sequence>
<protein>
    <recommendedName>
        <fullName evidence="1">1-alkyl-2-acetylglycerophosphocholine esterase</fullName>
        <ecNumber evidence="1">3.1.1.47</ecNumber>
    </recommendedName>
</protein>
<dbReference type="EMBL" id="PGCI01000074">
    <property type="protein sequence ID" value="PLW42851.1"/>
    <property type="molecule type" value="Genomic_DNA"/>
</dbReference>
<feature type="region of interest" description="Disordered" evidence="5">
    <location>
        <begin position="39"/>
        <end position="68"/>
    </location>
</feature>
<keyword evidence="3" id="KW-0442">Lipid degradation</keyword>
<dbReference type="GO" id="GO:0016042">
    <property type="term" value="P:lipid catabolic process"/>
    <property type="evidence" value="ECO:0007669"/>
    <property type="project" value="UniProtKB-KW"/>
</dbReference>
<evidence type="ECO:0000256" key="3">
    <source>
        <dbReference type="ARBA" id="ARBA00022963"/>
    </source>
</evidence>
<feature type="region of interest" description="Disordered" evidence="5">
    <location>
        <begin position="534"/>
        <end position="558"/>
    </location>
</feature>
<organism evidence="6 7">
    <name type="scientific">Puccinia coronata f. sp. avenae</name>
    <dbReference type="NCBI Taxonomy" id="200324"/>
    <lineage>
        <taxon>Eukaryota</taxon>
        <taxon>Fungi</taxon>
        <taxon>Dikarya</taxon>
        <taxon>Basidiomycota</taxon>
        <taxon>Pucciniomycotina</taxon>
        <taxon>Pucciniomycetes</taxon>
        <taxon>Pucciniales</taxon>
        <taxon>Pucciniaceae</taxon>
        <taxon>Puccinia</taxon>
    </lineage>
</organism>
<comment type="caution">
    <text evidence="6">The sequence shown here is derived from an EMBL/GenBank/DDBJ whole genome shotgun (WGS) entry which is preliminary data.</text>
</comment>
<dbReference type="Pfam" id="PF03403">
    <property type="entry name" value="PAF-AH_p_II"/>
    <property type="match status" value="1"/>
</dbReference>
<keyword evidence="4" id="KW-0443">Lipid metabolism</keyword>
<keyword evidence="2" id="KW-0378">Hydrolase</keyword>
<evidence type="ECO:0000256" key="4">
    <source>
        <dbReference type="ARBA" id="ARBA00023098"/>
    </source>
</evidence>
<dbReference type="GO" id="GO:0003847">
    <property type="term" value="F:1-alkyl-2-acetylglycerophosphocholine esterase activity"/>
    <property type="evidence" value="ECO:0007669"/>
    <property type="project" value="UniProtKB-EC"/>
</dbReference>
<dbReference type="PANTHER" id="PTHR10272">
    <property type="entry name" value="PLATELET-ACTIVATING FACTOR ACETYLHYDROLASE"/>
    <property type="match status" value="1"/>
</dbReference>
<dbReference type="SUPFAM" id="SSF53474">
    <property type="entry name" value="alpha/beta-Hydrolases"/>
    <property type="match status" value="1"/>
</dbReference>
<reference evidence="6 7" key="1">
    <citation type="submission" date="2017-11" db="EMBL/GenBank/DDBJ databases">
        <title>De novo assembly and phasing of dikaryotic genomes from two isolates of Puccinia coronata f. sp. avenae, the causal agent of oat crown rust.</title>
        <authorList>
            <person name="Miller M.E."/>
            <person name="Zhang Y."/>
            <person name="Omidvar V."/>
            <person name="Sperschneider J."/>
            <person name="Schwessinger B."/>
            <person name="Raley C."/>
            <person name="Palmer J.M."/>
            <person name="Garnica D."/>
            <person name="Upadhyaya N."/>
            <person name="Rathjen J."/>
            <person name="Taylor J.M."/>
            <person name="Park R.F."/>
            <person name="Dodds P.N."/>
            <person name="Hirsch C.D."/>
            <person name="Kianian S.F."/>
            <person name="Figueroa M."/>
        </authorList>
    </citation>
    <scope>NUCLEOTIDE SEQUENCE [LARGE SCALE GENOMIC DNA]</scope>
    <source>
        <strain evidence="6">12SD80</strain>
    </source>
</reference>